<dbReference type="Gene3D" id="1.50.10.100">
    <property type="entry name" value="Chondroitin AC/alginate lyase"/>
    <property type="match status" value="1"/>
</dbReference>
<keyword evidence="4" id="KW-1185">Reference proteome</keyword>
<dbReference type="InterPro" id="IPR012480">
    <property type="entry name" value="Hepar_II_III_C"/>
</dbReference>
<evidence type="ECO:0000313" key="4">
    <source>
        <dbReference type="Proteomes" id="UP000276770"/>
    </source>
</evidence>
<dbReference type="SUPFAM" id="SSF48230">
    <property type="entry name" value="Chondroitin AC/alginate lyase"/>
    <property type="match status" value="1"/>
</dbReference>
<dbReference type="EMBL" id="RCVZ01000008">
    <property type="protein sequence ID" value="RLQ94864.1"/>
    <property type="molecule type" value="Genomic_DNA"/>
</dbReference>
<evidence type="ECO:0000256" key="1">
    <source>
        <dbReference type="ARBA" id="ARBA00004196"/>
    </source>
</evidence>
<comment type="caution">
    <text evidence="3">The sequence shown here is derived from an EMBL/GenBank/DDBJ whole genome shotgun (WGS) entry which is preliminary data.</text>
</comment>
<dbReference type="GO" id="GO:0030313">
    <property type="term" value="C:cell envelope"/>
    <property type="evidence" value="ECO:0007669"/>
    <property type="project" value="UniProtKB-SubCell"/>
</dbReference>
<dbReference type="Pfam" id="PF07940">
    <property type="entry name" value="Hepar_II_III_C"/>
    <property type="match status" value="1"/>
</dbReference>
<proteinExistence type="predicted"/>
<name>A0A3L7JX62_9BACI</name>
<gene>
    <name evidence="3" type="ORF">D9X91_12825</name>
</gene>
<reference evidence="3 4" key="1">
    <citation type="submission" date="2018-10" db="EMBL/GenBank/DDBJ databases">
        <title>Falsibacillus sp. genome draft.</title>
        <authorList>
            <person name="Shi S."/>
        </authorList>
    </citation>
    <scope>NUCLEOTIDE SEQUENCE [LARGE SCALE GENOMIC DNA]</scope>
    <source>
        <strain evidence="3 4">GY 10110</strain>
    </source>
</reference>
<feature type="domain" description="Heparinase II/III-like C-terminal" evidence="2">
    <location>
        <begin position="367"/>
        <end position="527"/>
    </location>
</feature>
<evidence type="ECO:0000313" key="3">
    <source>
        <dbReference type="EMBL" id="RLQ94864.1"/>
    </source>
</evidence>
<organism evidence="3 4">
    <name type="scientific">Falsibacillus albus</name>
    <dbReference type="NCBI Taxonomy" id="2478915"/>
    <lineage>
        <taxon>Bacteria</taxon>
        <taxon>Bacillati</taxon>
        <taxon>Bacillota</taxon>
        <taxon>Bacilli</taxon>
        <taxon>Bacillales</taxon>
        <taxon>Bacillaceae</taxon>
        <taxon>Falsibacillus</taxon>
    </lineage>
</organism>
<dbReference type="OrthoDB" id="2532982at2"/>
<protein>
    <submittedName>
        <fullName evidence="3">Heparinase</fullName>
    </submittedName>
</protein>
<comment type="subcellular location">
    <subcellularLocation>
        <location evidence="1">Cell envelope</location>
    </subcellularLocation>
</comment>
<dbReference type="RefSeq" id="WP_121681027.1">
    <property type="nucleotide sequence ID" value="NZ_RCVZ01000008.1"/>
</dbReference>
<accession>A0A3L7JX62</accession>
<dbReference type="PANTHER" id="PTHR38045">
    <property type="entry name" value="CHROMOSOME 1, WHOLE GENOME SHOTGUN SEQUENCE"/>
    <property type="match status" value="1"/>
</dbReference>
<dbReference type="GO" id="GO:0016829">
    <property type="term" value="F:lyase activity"/>
    <property type="evidence" value="ECO:0007669"/>
    <property type="project" value="InterPro"/>
</dbReference>
<dbReference type="PANTHER" id="PTHR38045:SF1">
    <property type="entry name" value="HEPARINASE II_III-LIKE PROTEIN"/>
    <property type="match status" value="1"/>
</dbReference>
<dbReference type="InterPro" id="IPR008929">
    <property type="entry name" value="Chondroitin_lyas"/>
</dbReference>
<dbReference type="AlphaFoldDB" id="A0A3L7JX62"/>
<sequence>MDTFQVLKDLKPHPRILFNNEEIVEMKSRVDVTEVSGGAIRFDEIWREIELLAEKYASEKEFSVSYPSCDIVLNIPLPLVQLEPVEDPPGYTDYPYWTMYSRAIEERIKVLSVAYGMTRKDSFASKIKEYLFSLSAFSRWYEFPKRGAEGSLSIAHFVLAVSIGYDSIYNTLASEEIWIVNQAIFEKGLKLLGIDLNNHDSHNIIASKRVAMFIGALTILEEDNKGAIDPFLQNSSEYIIRYMNNRLVEPEIEGLLYLNVAARHVLMAADILKRSTGNDELITHKYFSLLPELFLYMLGTGGQSSFVNFSDSFYKLDVSYLMAVIASNTDHPVCSWYIHQFFEKKLDILLEFRKIPPPIHPDFYYKNKCSKIFPTIGWAAFRSGWGKKDHLLAFTSSESAKDHNHFDQNNFVLHTAGEWLITNPGYQDYVEGPKREYTLGTVGHNSMLADGKGQLNRGRSRFVDWYSSEGFSFIIGEAADAYDSCISGWERKIIHIDKRYFVIIDKVRKEKPETKLSFLFHTPSRIEAGGMVLRPGDRAQERTVKFIGEHSEAAISVCYPFKADSKVCHYTGAEQYGTFLEVVPQEIQEVQYMATLIQPLDPREGKPKQSPYTLKHSGALFDLKVENEDTVDYLLMNEERTCVHQSTEDGIVRLAGEQGWVSFNQGSKNLR</sequence>
<dbReference type="Gene3D" id="2.70.98.70">
    <property type="match status" value="1"/>
</dbReference>
<evidence type="ECO:0000259" key="2">
    <source>
        <dbReference type="Pfam" id="PF07940"/>
    </source>
</evidence>
<dbReference type="Proteomes" id="UP000276770">
    <property type="component" value="Unassembled WGS sequence"/>
</dbReference>